<dbReference type="InterPro" id="IPR029016">
    <property type="entry name" value="GAF-like_dom_sf"/>
</dbReference>
<dbReference type="RefSeq" id="WP_055670103.1">
    <property type="nucleotide sequence ID" value="NZ_CXWD01000001.1"/>
</dbReference>
<dbReference type="PROSITE" id="PS50113">
    <property type="entry name" value="PAC"/>
    <property type="match status" value="1"/>
</dbReference>
<evidence type="ECO:0000256" key="1">
    <source>
        <dbReference type="ARBA" id="ARBA00051114"/>
    </source>
</evidence>
<dbReference type="InterPro" id="IPR001633">
    <property type="entry name" value="EAL_dom"/>
</dbReference>
<dbReference type="InterPro" id="IPR035965">
    <property type="entry name" value="PAS-like_dom_sf"/>
</dbReference>
<dbReference type="SMART" id="SM00065">
    <property type="entry name" value="GAF"/>
    <property type="match status" value="1"/>
</dbReference>
<dbReference type="Gene3D" id="3.30.450.40">
    <property type="match status" value="1"/>
</dbReference>
<dbReference type="Pfam" id="PF13185">
    <property type="entry name" value="GAF_2"/>
    <property type="match status" value="1"/>
</dbReference>
<dbReference type="AlphaFoldDB" id="A0A0M6ZMY6"/>
<dbReference type="InterPro" id="IPR000014">
    <property type="entry name" value="PAS"/>
</dbReference>
<gene>
    <name evidence="5" type="primary">gmr_1</name>
    <name evidence="5" type="ORF">LAX5112_00042</name>
</gene>
<dbReference type="Pfam" id="PF08448">
    <property type="entry name" value="PAS_4"/>
    <property type="match status" value="1"/>
</dbReference>
<feature type="domain" description="PAC" evidence="2">
    <location>
        <begin position="123"/>
        <end position="175"/>
    </location>
</feature>
<dbReference type="OrthoDB" id="9814202at2"/>
<dbReference type="GO" id="GO:0071732">
    <property type="term" value="P:cellular response to nitric oxide"/>
    <property type="evidence" value="ECO:0007669"/>
    <property type="project" value="UniProtKB-ARBA"/>
</dbReference>
<dbReference type="Gene3D" id="3.20.20.450">
    <property type="entry name" value="EAL domain"/>
    <property type="match status" value="1"/>
</dbReference>
<protein>
    <submittedName>
        <fullName evidence="5">Cyclic di-GMP phosphodiesterase Gmr</fullName>
        <ecNumber evidence="5">3.1.4.52</ecNumber>
    </submittedName>
</protein>
<accession>A0A0M6ZMY6</accession>
<keyword evidence="5" id="KW-0378">Hydrolase</keyword>
<dbReference type="SUPFAM" id="SSF141868">
    <property type="entry name" value="EAL domain-like"/>
    <property type="match status" value="1"/>
</dbReference>
<comment type="catalytic activity">
    <reaction evidence="1">
        <text>3',3'-c-di-GMP + H2O = 5'-phosphoguanylyl(3'-&gt;5')guanosine + H(+)</text>
        <dbReference type="Rhea" id="RHEA:24902"/>
        <dbReference type="ChEBI" id="CHEBI:15377"/>
        <dbReference type="ChEBI" id="CHEBI:15378"/>
        <dbReference type="ChEBI" id="CHEBI:58754"/>
        <dbReference type="ChEBI" id="CHEBI:58805"/>
        <dbReference type="EC" id="3.1.4.52"/>
    </reaction>
    <physiologicalReaction direction="left-to-right" evidence="1">
        <dbReference type="Rhea" id="RHEA:24903"/>
    </physiologicalReaction>
</comment>
<dbReference type="Gene3D" id="3.30.70.270">
    <property type="match status" value="1"/>
</dbReference>
<dbReference type="SUPFAM" id="SSF55073">
    <property type="entry name" value="Nucleotide cyclase"/>
    <property type="match status" value="1"/>
</dbReference>
<dbReference type="SUPFAM" id="SSF55785">
    <property type="entry name" value="PYP-like sensor domain (PAS domain)"/>
    <property type="match status" value="1"/>
</dbReference>
<dbReference type="NCBIfam" id="TIGR00229">
    <property type="entry name" value="sensory_box"/>
    <property type="match status" value="1"/>
</dbReference>
<dbReference type="InterPro" id="IPR000160">
    <property type="entry name" value="GGDEF_dom"/>
</dbReference>
<name>A0A0M6ZMY6_9HYPH</name>
<dbReference type="PANTHER" id="PTHR44757">
    <property type="entry name" value="DIGUANYLATE CYCLASE DGCP"/>
    <property type="match status" value="1"/>
</dbReference>
<dbReference type="FunFam" id="3.20.20.450:FF:000001">
    <property type="entry name" value="Cyclic di-GMP phosphodiesterase yahA"/>
    <property type="match status" value="1"/>
</dbReference>
<dbReference type="PROSITE" id="PS50887">
    <property type="entry name" value="GGDEF"/>
    <property type="match status" value="1"/>
</dbReference>
<dbReference type="SUPFAM" id="SSF55781">
    <property type="entry name" value="GAF domain-like"/>
    <property type="match status" value="1"/>
</dbReference>
<dbReference type="PIRSF" id="PIRSF005925">
    <property type="entry name" value="Dos"/>
    <property type="match status" value="1"/>
</dbReference>
<dbReference type="Gene3D" id="3.30.450.20">
    <property type="entry name" value="PAS domain"/>
    <property type="match status" value="1"/>
</dbReference>
<feature type="domain" description="EAL" evidence="3">
    <location>
        <begin position="516"/>
        <end position="770"/>
    </location>
</feature>
<evidence type="ECO:0000259" key="3">
    <source>
        <dbReference type="PROSITE" id="PS50883"/>
    </source>
</evidence>
<dbReference type="Pfam" id="PF00563">
    <property type="entry name" value="EAL"/>
    <property type="match status" value="1"/>
</dbReference>
<dbReference type="InterPro" id="IPR003018">
    <property type="entry name" value="GAF"/>
</dbReference>
<feature type="domain" description="GGDEF" evidence="4">
    <location>
        <begin position="373"/>
        <end position="507"/>
    </location>
</feature>
<dbReference type="SMART" id="SM00086">
    <property type="entry name" value="PAC"/>
    <property type="match status" value="1"/>
</dbReference>
<dbReference type="InterPro" id="IPR052155">
    <property type="entry name" value="Biofilm_reg_signaling"/>
</dbReference>
<dbReference type="InterPro" id="IPR012226">
    <property type="entry name" value="Diguanyl_cyclase/Pdiesterase"/>
</dbReference>
<keyword evidence="6" id="KW-1185">Reference proteome</keyword>
<evidence type="ECO:0000313" key="5">
    <source>
        <dbReference type="EMBL" id="CTQ63717.1"/>
    </source>
</evidence>
<evidence type="ECO:0000259" key="2">
    <source>
        <dbReference type="PROSITE" id="PS50113"/>
    </source>
</evidence>
<dbReference type="InterPro" id="IPR000700">
    <property type="entry name" value="PAS-assoc_C"/>
</dbReference>
<dbReference type="Pfam" id="PF00990">
    <property type="entry name" value="GGDEF"/>
    <property type="match status" value="1"/>
</dbReference>
<dbReference type="InterPro" id="IPR013656">
    <property type="entry name" value="PAS_4"/>
</dbReference>
<dbReference type="SMART" id="SM00267">
    <property type="entry name" value="GGDEF"/>
    <property type="match status" value="1"/>
</dbReference>
<dbReference type="CDD" id="cd00130">
    <property type="entry name" value="PAS"/>
    <property type="match status" value="1"/>
</dbReference>
<evidence type="ECO:0000259" key="4">
    <source>
        <dbReference type="PROSITE" id="PS50887"/>
    </source>
</evidence>
<dbReference type="InterPro" id="IPR001610">
    <property type="entry name" value="PAC"/>
</dbReference>
<dbReference type="SMART" id="SM00052">
    <property type="entry name" value="EAL"/>
    <property type="match status" value="1"/>
</dbReference>
<dbReference type="EMBL" id="CXWD01000001">
    <property type="protein sequence ID" value="CTQ63717.1"/>
    <property type="molecule type" value="Genomic_DNA"/>
</dbReference>
<dbReference type="STRING" id="388408.LAX5112_00042"/>
<reference evidence="6" key="1">
    <citation type="submission" date="2015-07" db="EMBL/GenBank/DDBJ databases">
        <authorList>
            <person name="Rodrigo-Torres Lidia"/>
            <person name="Arahal R.David."/>
        </authorList>
    </citation>
    <scope>NUCLEOTIDE SEQUENCE [LARGE SCALE GENOMIC DNA]</scope>
    <source>
        <strain evidence="6">CECT 5112</strain>
    </source>
</reference>
<proteinExistence type="predicted"/>
<dbReference type="InterPro" id="IPR043128">
    <property type="entry name" value="Rev_trsase/Diguanyl_cyclase"/>
</dbReference>
<evidence type="ECO:0000313" key="6">
    <source>
        <dbReference type="Proteomes" id="UP000053235"/>
    </source>
</evidence>
<dbReference type="CDD" id="cd01949">
    <property type="entry name" value="GGDEF"/>
    <property type="match status" value="1"/>
</dbReference>
<dbReference type="GO" id="GO:0071111">
    <property type="term" value="F:cyclic-guanylate-specific phosphodiesterase activity"/>
    <property type="evidence" value="ECO:0007669"/>
    <property type="project" value="UniProtKB-EC"/>
</dbReference>
<dbReference type="InterPro" id="IPR035919">
    <property type="entry name" value="EAL_sf"/>
</dbReference>
<sequence>MTDQQVFQGRNEGPTGFADWQAMKSLATRLEELNTTACFDSSLDMFGDLDWLQQLVNLVSDYVYVKDRRSRFVMANDKVAEDMGRSTSAELIGKSDLELHPPEVGQVFYEDEQSMMREGRDLVDVMDRIVLPDGTEKWFSSSKYPIRKENGDVVGIVGISRDVTERQNAEKLQRGQNEILKKLVSGLPLQDVLNSLVLMIEGQLESGMGSVMLVDDSGKHILSASGPNLPKSYLELVDGIEVGPRVGSCGTAVFRKEAVFVEDIFDSELWADYIDLVREFNLKSCWSVPFFSGSGKVLGTFAFYWTDVRAPSEREEKIVREAAHLASIAVERDRAEKRIRYLADHDPLTGLPNRRKFKRKLEAKIEASRQTGEPVAVVFVDMDNFKFINDSYGHAVGDDVLSTVADRILGSHNITFETIRFGGDEFVLFVDGPTAHKSELKDYLARMRAEILKTIELDTLTLHVTCSIGAAVFPLDGDTADEVLKNADQAMFEAKNLGRDNFFIFDRETAPAGVNRLKLVEELRRGIDNNELFLEYQPQIDLMSGRIVGAEALVRWTHPERGRLMPGEFIEIAEQTGAIISLGRWVLNEACRQNKAWQDAGLPHITIAVNVSANQFRDKALLSDVFSALDTSGLDGRYLELEFTESLVIQNVGQAVALMEDFRRIGIHLAIDDFGTGYSSLVALKNFPLNRLKIDQSFIRDLEYKESDRAIVRAIISLGRELGLNVVAEGVETAKQQAFLLSCRCETTQGYHFGRPMAADKFSKLLGMTRTPLDVAL</sequence>
<dbReference type="PANTHER" id="PTHR44757:SF2">
    <property type="entry name" value="BIOFILM ARCHITECTURE MAINTENANCE PROTEIN MBAA"/>
    <property type="match status" value="1"/>
</dbReference>
<dbReference type="Proteomes" id="UP000053235">
    <property type="component" value="Unassembled WGS sequence"/>
</dbReference>
<dbReference type="PROSITE" id="PS50883">
    <property type="entry name" value="EAL"/>
    <property type="match status" value="1"/>
</dbReference>
<organism evidence="5 6">
    <name type="scientific">Roseibium alexandrii</name>
    <dbReference type="NCBI Taxonomy" id="388408"/>
    <lineage>
        <taxon>Bacteria</taxon>
        <taxon>Pseudomonadati</taxon>
        <taxon>Pseudomonadota</taxon>
        <taxon>Alphaproteobacteria</taxon>
        <taxon>Hyphomicrobiales</taxon>
        <taxon>Stappiaceae</taxon>
        <taxon>Roseibium</taxon>
    </lineage>
</organism>
<dbReference type="CDD" id="cd01948">
    <property type="entry name" value="EAL"/>
    <property type="match status" value="1"/>
</dbReference>
<dbReference type="NCBIfam" id="TIGR00254">
    <property type="entry name" value="GGDEF"/>
    <property type="match status" value="1"/>
</dbReference>
<dbReference type="SMART" id="SM00091">
    <property type="entry name" value="PAS"/>
    <property type="match status" value="1"/>
</dbReference>
<dbReference type="InterPro" id="IPR029787">
    <property type="entry name" value="Nucleotide_cyclase"/>
</dbReference>
<dbReference type="EC" id="3.1.4.52" evidence="5"/>
<dbReference type="FunFam" id="3.30.70.270:FF:000001">
    <property type="entry name" value="Diguanylate cyclase domain protein"/>
    <property type="match status" value="1"/>
</dbReference>